<feature type="compositionally biased region" description="Gly residues" evidence="1">
    <location>
        <begin position="358"/>
        <end position="367"/>
    </location>
</feature>
<dbReference type="Pfam" id="PF02734">
    <property type="entry name" value="Dak2"/>
    <property type="match status" value="1"/>
</dbReference>
<dbReference type="SUPFAM" id="SSF101473">
    <property type="entry name" value="DhaL-like"/>
    <property type="match status" value="2"/>
</dbReference>
<dbReference type="Pfam" id="PF13684">
    <property type="entry name" value="FakA-like_C"/>
    <property type="match status" value="1"/>
</dbReference>
<proteinExistence type="predicted"/>
<dbReference type="Pfam" id="PF21645">
    <property type="entry name" value="FakA-like_M"/>
    <property type="match status" value="1"/>
</dbReference>
<feature type="compositionally biased region" description="Gly residues" evidence="1">
    <location>
        <begin position="453"/>
        <end position="472"/>
    </location>
</feature>
<evidence type="ECO:0000256" key="1">
    <source>
        <dbReference type="SAM" id="MobiDB-lite"/>
    </source>
</evidence>
<comment type="caution">
    <text evidence="3">The sequence shown here is derived from an EMBL/GenBank/DDBJ whole genome shotgun (WGS) entry which is preliminary data.</text>
</comment>
<evidence type="ECO:0000313" key="4">
    <source>
        <dbReference type="Proteomes" id="UP000239415"/>
    </source>
</evidence>
<dbReference type="InterPro" id="IPR004007">
    <property type="entry name" value="DhaL_dom"/>
</dbReference>
<dbReference type="AlphaFoldDB" id="A0A2T0KMP4"/>
<dbReference type="SMART" id="SM01120">
    <property type="entry name" value="Dak2"/>
    <property type="match status" value="1"/>
</dbReference>
<reference evidence="3 4" key="1">
    <citation type="submission" date="2018-03" db="EMBL/GenBank/DDBJ databases">
        <title>Genomic Encyclopedia of Archaeal and Bacterial Type Strains, Phase II (KMG-II): from individual species to whole genera.</title>
        <authorList>
            <person name="Goeker M."/>
        </authorList>
    </citation>
    <scope>NUCLEOTIDE SEQUENCE [LARGE SCALE GENOMIC DNA]</scope>
    <source>
        <strain evidence="3 4">DSM 43146</strain>
    </source>
</reference>
<dbReference type="InterPro" id="IPR048394">
    <property type="entry name" value="FakA-like_M"/>
</dbReference>
<feature type="region of interest" description="Disordered" evidence="1">
    <location>
        <begin position="117"/>
        <end position="144"/>
    </location>
</feature>
<protein>
    <recommendedName>
        <fullName evidence="2">DhaL domain-containing protein</fullName>
    </recommendedName>
</protein>
<feature type="compositionally biased region" description="Basic and acidic residues" evidence="1">
    <location>
        <begin position="345"/>
        <end position="356"/>
    </location>
</feature>
<dbReference type="GO" id="GO:0006071">
    <property type="term" value="P:glycerol metabolic process"/>
    <property type="evidence" value="ECO:0007669"/>
    <property type="project" value="InterPro"/>
</dbReference>
<dbReference type="InterPro" id="IPR050270">
    <property type="entry name" value="DegV_domain_contain"/>
</dbReference>
<dbReference type="PROSITE" id="PS51480">
    <property type="entry name" value="DHAL"/>
    <property type="match status" value="1"/>
</dbReference>
<dbReference type="PANTHER" id="PTHR33434:SF4">
    <property type="entry name" value="PHOSPHATASE PROTEIN"/>
    <property type="match status" value="1"/>
</dbReference>
<evidence type="ECO:0000313" key="3">
    <source>
        <dbReference type="EMBL" id="PRX24906.1"/>
    </source>
</evidence>
<name>A0A2T0KMP4_9ACTN</name>
<keyword evidence="4" id="KW-1185">Reference proteome</keyword>
<dbReference type="Proteomes" id="UP000239415">
    <property type="component" value="Unassembled WGS sequence"/>
</dbReference>
<dbReference type="InterPro" id="IPR036117">
    <property type="entry name" value="DhaL_dom_sf"/>
</dbReference>
<feature type="region of interest" description="Disordered" evidence="1">
    <location>
        <begin position="287"/>
        <end position="480"/>
    </location>
</feature>
<evidence type="ECO:0000259" key="2">
    <source>
        <dbReference type="PROSITE" id="PS51480"/>
    </source>
</evidence>
<dbReference type="PANTHER" id="PTHR33434">
    <property type="entry name" value="DEGV DOMAIN-CONTAINING PROTEIN DR_1986-RELATED"/>
    <property type="match status" value="1"/>
</dbReference>
<dbReference type="SMART" id="SM01121">
    <property type="entry name" value="Dak1_2"/>
    <property type="match status" value="1"/>
</dbReference>
<feature type="domain" description="DhaL" evidence="2">
    <location>
        <begin position="8"/>
        <end position="282"/>
    </location>
</feature>
<feature type="compositionally biased region" description="Low complexity" evidence="1">
    <location>
        <begin position="290"/>
        <end position="313"/>
    </location>
</feature>
<organism evidence="3 4">
    <name type="scientific">Actinoplanes italicus</name>
    <dbReference type="NCBI Taxonomy" id="113567"/>
    <lineage>
        <taxon>Bacteria</taxon>
        <taxon>Bacillati</taxon>
        <taxon>Actinomycetota</taxon>
        <taxon>Actinomycetes</taxon>
        <taxon>Micromonosporales</taxon>
        <taxon>Micromonosporaceae</taxon>
        <taxon>Actinoplanes</taxon>
    </lineage>
</organism>
<dbReference type="GO" id="GO:0004371">
    <property type="term" value="F:glycerone kinase activity"/>
    <property type="evidence" value="ECO:0007669"/>
    <property type="project" value="InterPro"/>
</dbReference>
<dbReference type="Gene3D" id="1.25.40.340">
    <property type="match status" value="2"/>
</dbReference>
<dbReference type="EMBL" id="PVMZ01000002">
    <property type="protein sequence ID" value="PRX24906.1"/>
    <property type="molecule type" value="Genomic_DNA"/>
</dbReference>
<gene>
    <name evidence="3" type="ORF">CLV67_102689</name>
</gene>
<dbReference type="InterPro" id="IPR033470">
    <property type="entry name" value="FakA-like_C"/>
</dbReference>
<accession>A0A2T0KMP4</accession>
<sequence>MLETLDAAAVRRWCDGGLEALRAHQREIDDLNVYPVPDGDTGTNLVLTLTAAREALTAPVAALTSRPGALTALPEALSTRVDGQTARPEALTARSEALTALPEALTARSEALTALPEALSTPVEGLRTPAEGSGTPAAAGDPGETQGVGGIMRRMARGALLGARGNSGVIVSQILRGMADAFAGTVAVRGGELARALRTATDAAYAAVARPVEGTVLSVVAAAAEGAGRIKSDNLVTVARAAARAATEALARTPQQLPVLAQAGVVDAGGRGLCLLLDALVDALDDDAAPSDPSSDSRSAALSLDSESAAPSAMGESAGPYLPEAAATRSRAAADPDQPTESDQQADHSSRFRDGNRQGVGGGGWSGGDRAEAGVAGGTGGDRAEAGVAGGTGGDRAEAGVAGWSGGDRAEAGVAGWSGGDRAEAGVAGWSGGDRAEAGVAGWSGGDRAEAGVEGGGRVEAGGERPVGGGRVEAGHAQGQGDPADGCAGFGYEVQFLLDATAEAVDRLRVTLDGLGDSLVVVGTGDGDPPTWNVHVHVTEIGPAIEAGIGAGRPYRINVTPLEERRTGSDRRGAVVVAAGDGLTALFEAEGAVVVDRNPSTAEMLAAVHVTGARSVVLLPNDANTQAVALSAAREAEATGARVSVVPTRSPVQALAALAVRDPQRSFADDVIAMAEAAGACRYGEVCTAQRDAFTVAGQCRAGDLLGLVDGEVHVIGDDLAEVSRRLLDRMLGGGGELVTLVLGADAPPDLEDHLRRHVHRTWPFIELQSYAGGQPRYHLLAGVE</sequence>